<name>A0A1F5Z0Y4_9BACT</name>
<feature type="transmembrane region" description="Helical" evidence="11">
    <location>
        <begin position="109"/>
        <end position="132"/>
    </location>
</feature>
<proteinExistence type="inferred from homology"/>
<evidence type="ECO:0000313" key="13">
    <source>
        <dbReference type="EMBL" id="OGG05984.1"/>
    </source>
</evidence>
<feature type="transmembrane region" description="Helical" evidence="11">
    <location>
        <begin position="144"/>
        <end position="164"/>
    </location>
</feature>
<organism evidence="13 14">
    <name type="scientific">Candidatus Gottesmanbacteria bacterium RIFCSPHIGHO2_01_FULL_40_15</name>
    <dbReference type="NCBI Taxonomy" id="1798376"/>
    <lineage>
        <taxon>Bacteria</taxon>
        <taxon>Candidatus Gottesmaniibacteriota</taxon>
    </lineage>
</organism>
<dbReference type="GO" id="GO:0016020">
    <property type="term" value="C:membrane"/>
    <property type="evidence" value="ECO:0007669"/>
    <property type="project" value="UniProtKB-SubCell"/>
</dbReference>
<keyword evidence="6" id="KW-0915">Sodium</keyword>
<feature type="transmembrane region" description="Helical" evidence="11">
    <location>
        <begin position="322"/>
        <end position="342"/>
    </location>
</feature>
<dbReference type="PANTHER" id="PTHR43269">
    <property type="entry name" value="SODIUM/PROTON ANTIPORTER 1-RELATED"/>
    <property type="match status" value="1"/>
</dbReference>
<feature type="transmembrane region" description="Helical" evidence="11">
    <location>
        <begin position="224"/>
        <end position="243"/>
    </location>
</feature>
<feature type="transmembrane region" description="Helical" evidence="11">
    <location>
        <begin position="396"/>
        <end position="420"/>
    </location>
</feature>
<dbReference type="InterPro" id="IPR004680">
    <property type="entry name" value="Cit_transptr-like_dom"/>
</dbReference>
<dbReference type="AlphaFoldDB" id="A0A1F5Z0Y4"/>
<dbReference type="InterPro" id="IPR045016">
    <property type="entry name" value="NhaD-like"/>
</dbReference>
<dbReference type="Pfam" id="PF03600">
    <property type="entry name" value="CitMHS"/>
    <property type="match status" value="1"/>
</dbReference>
<evidence type="ECO:0000256" key="11">
    <source>
        <dbReference type="SAM" id="Phobius"/>
    </source>
</evidence>
<evidence type="ECO:0000256" key="5">
    <source>
        <dbReference type="ARBA" id="ARBA00022989"/>
    </source>
</evidence>
<feature type="transmembrane region" description="Helical" evidence="11">
    <location>
        <begin position="184"/>
        <end position="203"/>
    </location>
</feature>
<reference evidence="13 14" key="1">
    <citation type="journal article" date="2016" name="Nat. Commun.">
        <title>Thousands of microbial genomes shed light on interconnected biogeochemical processes in an aquifer system.</title>
        <authorList>
            <person name="Anantharaman K."/>
            <person name="Brown C.T."/>
            <person name="Hug L.A."/>
            <person name="Sharon I."/>
            <person name="Castelle C.J."/>
            <person name="Probst A.J."/>
            <person name="Thomas B.C."/>
            <person name="Singh A."/>
            <person name="Wilkins M.J."/>
            <person name="Karaoz U."/>
            <person name="Brodie E.L."/>
            <person name="Williams K.H."/>
            <person name="Hubbard S.S."/>
            <person name="Banfield J.F."/>
        </authorList>
    </citation>
    <scope>NUCLEOTIDE SEQUENCE [LARGE SCALE GENOMIC DNA]</scope>
</reference>
<comment type="similarity">
    <text evidence="10">Belongs to the NhaD Na(+)/H(+) (TC 2.A.62) antiporter family.</text>
</comment>
<evidence type="ECO:0000256" key="8">
    <source>
        <dbReference type="ARBA" id="ARBA00023136"/>
    </source>
</evidence>
<feature type="domain" description="Citrate transporter-like" evidence="12">
    <location>
        <begin position="27"/>
        <end position="371"/>
    </location>
</feature>
<feature type="transmembrane region" description="Helical" evidence="11">
    <location>
        <begin position="36"/>
        <end position="60"/>
    </location>
</feature>
<feature type="transmembrane region" description="Helical" evidence="11">
    <location>
        <begin position="289"/>
        <end position="310"/>
    </location>
</feature>
<dbReference type="GO" id="GO:0015297">
    <property type="term" value="F:antiporter activity"/>
    <property type="evidence" value="ECO:0007669"/>
    <property type="project" value="UniProtKB-KW"/>
</dbReference>
<evidence type="ECO:0000256" key="2">
    <source>
        <dbReference type="ARBA" id="ARBA00022448"/>
    </source>
</evidence>
<evidence type="ECO:0000256" key="3">
    <source>
        <dbReference type="ARBA" id="ARBA00022449"/>
    </source>
</evidence>
<keyword evidence="7" id="KW-0406">Ion transport</keyword>
<comment type="subcellular location">
    <subcellularLocation>
        <location evidence="1">Membrane</location>
        <topology evidence="1">Multi-pass membrane protein</topology>
    </subcellularLocation>
</comment>
<keyword evidence="2" id="KW-0813">Transport</keyword>
<evidence type="ECO:0000259" key="12">
    <source>
        <dbReference type="Pfam" id="PF03600"/>
    </source>
</evidence>
<feature type="transmembrane region" description="Helical" evidence="11">
    <location>
        <begin position="249"/>
        <end position="268"/>
    </location>
</feature>
<dbReference type="NCBIfam" id="NF038006">
    <property type="entry name" value="NhaD_1"/>
    <property type="match status" value="1"/>
</dbReference>
<evidence type="ECO:0000256" key="9">
    <source>
        <dbReference type="ARBA" id="ARBA00023201"/>
    </source>
</evidence>
<dbReference type="EMBL" id="MFJF01000020">
    <property type="protein sequence ID" value="OGG05984.1"/>
    <property type="molecule type" value="Genomic_DNA"/>
</dbReference>
<feature type="transmembrane region" description="Helical" evidence="11">
    <location>
        <begin position="7"/>
        <end position="24"/>
    </location>
</feature>
<dbReference type="PANTHER" id="PTHR43269:SF2">
    <property type="entry name" value="SODIUM_PROTON ANTIPORTER 1-RELATED"/>
    <property type="match status" value="1"/>
</dbReference>
<evidence type="ECO:0000256" key="4">
    <source>
        <dbReference type="ARBA" id="ARBA00022692"/>
    </source>
</evidence>
<keyword evidence="4 11" id="KW-0812">Transmembrane</keyword>
<feature type="transmembrane region" description="Helical" evidence="11">
    <location>
        <begin position="67"/>
        <end position="89"/>
    </location>
</feature>
<evidence type="ECO:0000256" key="1">
    <source>
        <dbReference type="ARBA" id="ARBA00004141"/>
    </source>
</evidence>
<evidence type="ECO:0000256" key="7">
    <source>
        <dbReference type="ARBA" id="ARBA00023065"/>
    </source>
</evidence>
<sequence length="426" mass="46559">MNGFKEAMIQILAIIIFLSGYIVISQEHFLLISKTSVSLIIGVVLWLLVLISGNDVGAALSESGSEIFELIIFLLSAMTLVEILTHFGLFDIIYNKLISYKLKDKGQFFIISFLTFIFSAILDNLTSTIVFLQIASRFFRGKNLVRTAAAIIIAANAGGAFSPIGDVTTTMLWLSNKFSTQTIITQAFLPSLMVFLVSTLLIGRSISVDTKDIKEKSIILSKTDWIIIALCLLSFLLPIVMTLVRLPPYFGLLLGLGIIWLVMDLAKIRAPHNTKLRISIEKLFQNTDIASLYFFIGILIAIAALSHLGVLDEISYRVFGEFPSVVRIISGNIIIGGLSAFFDNIPLTAAAIDIVRTTDPNLWVLLAITVGVGGSLLLIGSAPGIVAMSIVRNLTFSSYLSIATIPALIGYGTGIAVWLMQYYLIF</sequence>
<protein>
    <recommendedName>
        <fullName evidence="12">Citrate transporter-like domain-containing protein</fullName>
    </recommendedName>
</protein>
<evidence type="ECO:0000313" key="14">
    <source>
        <dbReference type="Proteomes" id="UP000177354"/>
    </source>
</evidence>
<keyword evidence="9" id="KW-0739">Sodium transport</keyword>
<feature type="transmembrane region" description="Helical" evidence="11">
    <location>
        <begin position="362"/>
        <end position="390"/>
    </location>
</feature>
<keyword evidence="3" id="KW-0050">Antiport</keyword>
<keyword evidence="5 11" id="KW-1133">Transmembrane helix</keyword>
<dbReference type="GO" id="GO:0006814">
    <property type="term" value="P:sodium ion transport"/>
    <property type="evidence" value="ECO:0007669"/>
    <property type="project" value="UniProtKB-KW"/>
</dbReference>
<accession>A0A1F5Z0Y4</accession>
<comment type="caution">
    <text evidence="13">The sequence shown here is derived from an EMBL/GenBank/DDBJ whole genome shotgun (WGS) entry which is preliminary data.</text>
</comment>
<keyword evidence="8 11" id="KW-0472">Membrane</keyword>
<gene>
    <name evidence="13" type="ORF">A2777_02485</name>
</gene>
<evidence type="ECO:0000256" key="6">
    <source>
        <dbReference type="ARBA" id="ARBA00023053"/>
    </source>
</evidence>
<evidence type="ECO:0000256" key="10">
    <source>
        <dbReference type="ARBA" id="ARBA00025753"/>
    </source>
</evidence>
<dbReference type="Proteomes" id="UP000177354">
    <property type="component" value="Unassembled WGS sequence"/>
</dbReference>